<feature type="domain" description="Glucose-methanol-choline oxidoreductase N-terminal" evidence="6">
    <location>
        <begin position="300"/>
        <end position="314"/>
    </location>
</feature>
<dbReference type="Pfam" id="PF05199">
    <property type="entry name" value="GMC_oxred_C"/>
    <property type="match status" value="1"/>
</dbReference>
<dbReference type="SUPFAM" id="SSF54373">
    <property type="entry name" value="FAD-linked reductases, C-terminal domain"/>
    <property type="match status" value="1"/>
</dbReference>
<evidence type="ECO:0000259" key="6">
    <source>
        <dbReference type="PROSITE" id="PS00624"/>
    </source>
</evidence>
<dbReference type="PANTHER" id="PTHR11552:SF147">
    <property type="entry name" value="CHOLINE DEHYDROGENASE, MITOCHONDRIAL"/>
    <property type="match status" value="1"/>
</dbReference>
<organism evidence="7 8">
    <name type="scientific">Rhynocoris fuscipes</name>
    <dbReference type="NCBI Taxonomy" id="488301"/>
    <lineage>
        <taxon>Eukaryota</taxon>
        <taxon>Metazoa</taxon>
        <taxon>Ecdysozoa</taxon>
        <taxon>Arthropoda</taxon>
        <taxon>Hexapoda</taxon>
        <taxon>Insecta</taxon>
        <taxon>Pterygota</taxon>
        <taxon>Neoptera</taxon>
        <taxon>Paraneoptera</taxon>
        <taxon>Hemiptera</taxon>
        <taxon>Heteroptera</taxon>
        <taxon>Panheteroptera</taxon>
        <taxon>Cimicomorpha</taxon>
        <taxon>Reduviidae</taxon>
        <taxon>Harpactorinae</taxon>
        <taxon>Harpactorini</taxon>
        <taxon>Rhynocoris</taxon>
    </lineage>
</organism>
<dbReference type="EMBL" id="JAPXFL010000039">
    <property type="protein sequence ID" value="KAK9496925.1"/>
    <property type="molecule type" value="Genomic_DNA"/>
</dbReference>
<sequence>MISKSLFIQILTTMLTKYDPNQLDISQKPLDSSACSECKAVKYDFIIVGAGSAGSVLANRLSKNPEWNILLIEAGQSEDFYTDAPGAFNIGLFNTKYDWNYTTVEQQFACQAENGGKCGYPRGYVMGGTSTINAMMYVRGNAKDFDEWEALGNPGWSYKDVLPYFRKLENMVIPELAKDEHYHSTKGPLSVDHARFYPPLMDDVYKAAENYGLKYVDYNGASQIGISRPQMTLKDGTRCSSSKAYLDPIRNRKNLVIFQNTVATKILFDSDTKKAVGLSYFSNGKEYTTFAKKEVILSAGSINSPKLLLISGIGPKKHLEELKIPVRKNLPVGENLVDHPGIDLAFILNSTETCCFTYTENDIEEYARNKTGPVTSNGVHAIAFLNENNRPENQPIVQIQILRMNESYSNPNLAHIDALMFVSKPKSIGSVRLVDNNWRTAPLIDPKFLSHEDDVKNFLWGIGELFKIIKSPALAKFSPKFETSMAADCFKNNHIDETSLRCFLKNTGSLYHPVGTAKMGPCIDNSTVVDSTLKVHGISNLRVVDASVMPKITSGNTNAPTIMIAEKAADLIINQWGPKQ</sequence>
<keyword evidence="8" id="KW-1185">Reference proteome</keyword>
<comment type="cofactor">
    <cofactor evidence="1 5">
        <name>FAD</name>
        <dbReference type="ChEBI" id="CHEBI:57692"/>
    </cofactor>
</comment>
<dbReference type="SUPFAM" id="SSF51905">
    <property type="entry name" value="FAD/NAD(P)-binding domain"/>
    <property type="match status" value="1"/>
</dbReference>
<dbReference type="Proteomes" id="UP001461498">
    <property type="component" value="Unassembled WGS sequence"/>
</dbReference>
<dbReference type="GO" id="GO:0050660">
    <property type="term" value="F:flavin adenine dinucleotide binding"/>
    <property type="evidence" value="ECO:0007669"/>
    <property type="project" value="InterPro"/>
</dbReference>
<dbReference type="InterPro" id="IPR007867">
    <property type="entry name" value="GMC_OxRtase_C"/>
</dbReference>
<evidence type="ECO:0000313" key="7">
    <source>
        <dbReference type="EMBL" id="KAK9496925.1"/>
    </source>
</evidence>
<dbReference type="AlphaFoldDB" id="A0AAW1CGB6"/>
<dbReference type="Gene3D" id="3.50.50.60">
    <property type="entry name" value="FAD/NAD(P)-binding domain"/>
    <property type="match status" value="1"/>
</dbReference>
<dbReference type="Gene3D" id="3.30.560.10">
    <property type="entry name" value="Glucose Oxidase, domain 3"/>
    <property type="match status" value="1"/>
</dbReference>
<feature type="binding site" evidence="5">
    <location>
        <position position="125"/>
    </location>
    <ligand>
        <name>FAD</name>
        <dbReference type="ChEBI" id="CHEBI:57692"/>
    </ligand>
</feature>
<evidence type="ECO:0000313" key="8">
    <source>
        <dbReference type="Proteomes" id="UP001461498"/>
    </source>
</evidence>
<evidence type="ECO:0000256" key="3">
    <source>
        <dbReference type="ARBA" id="ARBA00022630"/>
    </source>
</evidence>
<evidence type="ECO:0000256" key="2">
    <source>
        <dbReference type="ARBA" id="ARBA00010790"/>
    </source>
</evidence>
<dbReference type="InterPro" id="IPR036188">
    <property type="entry name" value="FAD/NAD-bd_sf"/>
</dbReference>
<dbReference type="PANTHER" id="PTHR11552">
    <property type="entry name" value="GLUCOSE-METHANOL-CHOLINE GMC OXIDOREDUCTASE"/>
    <property type="match status" value="1"/>
</dbReference>
<dbReference type="GO" id="GO:0016614">
    <property type="term" value="F:oxidoreductase activity, acting on CH-OH group of donors"/>
    <property type="evidence" value="ECO:0007669"/>
    <property type="project" value="InterPro"/>
</dbReference>
<evidence type="ECO:0000256" key="5">
    <source>
        <dbReference type="PIRSR" id="PIRSR000137-2"/>
    </source>
</evidence>
<feature type="binding site" evidence="5">
    <location>
        <position position="129"/>
    </location>
    <ligand>
        <name>FAD</name>
        <dbReference type="ChEBI" id="CHEBI:57692"/>
    </ligand>
</feature>
<name>A0AAW1CGB6_9HEMI</name>
<reference evidence="7 8" key="1">
    <citation type="submission" date="2022-12" db="EMBL/GenBank/DDBJ databases">
        <title>Chromosome-level genome assembly of true bugs.</title>
        <authorList>
            <person name="Ma L."/>
            <person name="Li H."/>
        </authorList>
    </citation>
    <scope>NUCLEOTIDE SEQUENCE [LARGE SCALE GENOMIC DNA]</scope>
    <source>
        <strain evidence="7">Lab_2022b</strain>
    </source>
</reference>
<accession>A0AAW1CGB6</accession>
<keyword evidence="3" id="KW-0285">Flavoprotein</keyword>
<dbReference type="InterPro" id="IPR012132">
    <property type="entry name" value="GMC_OxRdtase"/>
</dbReference>
<evidence type="ECO:0000256" key="4">
    <source>
        <dbReference type="ARBA" id="ARBA00022827"/>
    </source>
</evidence>
<protein>
    <recommendedName>
        <fullName evidence="6">Glucose-methanol-choline oxidoreductase N-terminal domain-containing protein</fullName>
    </recommendedName>
</protein>
<evidence type="ECO:0000256" key="1">
    <source>
        <dbReference type="ARBA" id="ARBA00001974"/>
    </source>
</evidence>
<comment type="similarity">
    <text evidence="2">Belongs to the GMC oxidoreductase family.</text>
</comment>
<proteinExistence type="inferred from homology"/>
<dbReference type="InterPro" id="IPR000172">
    <property type="entry name" value="GMC_OxRdtase_N"/>
</dbReference>
<keyword evidence="4 5" id="KW-0274">FAD</keyword>
<dbReference type="PROSITE" id="PS00624">
    <property type="entry name" value="GMC_OXRED_2"/>
    <property type="match status" value="1"/>
</dbReference>
<dbReference type="Pfam" id="PF00732">
    <property type="entry name" value="GMC_oxred_N"/>
    <property type="match status" value="1"/>
</dbReference>
<dbReference type="PIRSF" id="PIRSF000137">
    <property type="entry name" value="Alcohol_oxidase"/>
    <property type="match status" value="1"/>
</dbReference>
<gene>
    <name evidence="7" type="ORF">O3M35_012874</name>
</gene>
<comment type="caution">
    <text evidence="7">The sequence shown here is derived from an EMBL/GenBank/DDBJ whole genome shotgun (WGS) entry which is preliminary data.</text>
</comment>